<evidence type="ECO:0000313" key="6">
    <source>
        <dbReference type="Proteomes" id="UP000264605"/>
    </source>
</evidence>
<reference evidence="3 6" key="2">
    <citation type="submission" date="2018-08" db="EMBL/GenBank/DDBJ databases">
        <title>Draft genome sequence of Pseudoalteromonas donghaensis HJ51.</title>
        <authorList>
            <person name="Oh J."/>
            <person name="Roh D."/>
        </authorList>
    </citation>
    <scope>NUCLEOTIDE SEQUENCE [LARGE SCALE GENOMIC DNA]</scope>
    <source>
        <strain evidence="3 6">HJ51</strain>
    </source>
</reference>
<dbReference type="InterPro" id="IPR010994">
    <property type="entry name" value="RuvA_2-like"/>
</dbReference>
<evidence type="ECO:0000256" key="1">
    <source>
        <dbReference type="SAM" id="SignalP"/>
    </source>
</evidence>
<keyword evidence="1" id="KW-0732">Signal</keyword>
<evidence type="ECO:0000259" key="2">
    <source>
        <dbReference type="SMART" id="SM00278"/>
    </source>
</evidence>
<dbReference type="InterPro" id="IPR003583">
    <property type="entry name" value="Hlx-hairpin-Hlx_DNA-bd_motif"/>
</dbReference>
<feature type="domain" description="Helix-hairpin-helix DNA-binding motif class 1" evidence="2">
    <location>
        <begin position="45"/>
        <end position="64"/>
    </location>
</feature>
<dbReference type="PANTHER" id="PTHR21180">
    <property type="entry name" value="ENDONUCLEASE/EXONUCLEASE/PHOSPHATASE FAMILY DOMAIN-CONTAINING PROTEIN 1"/>
    <property type="match status" value="1"/>
</dbReference>
<dbReference type="KEGG" id="pdj:D0907_04960"/>
<dbReference type="Gene3D" id="1.10.150.320">
    <property type="entry name" value="Photosystem II 12 kDa extrinsic protein"/>
    <property type="match status" value="1"/>
</dbReference>
<dbReference type="Pfam" id="PF12836">
    <property type="entry name" value="HHH_3"/>
    <property type="match status" value="1"/>
</dbReference>
<dbReference type="InterPro" id="IPR051675">
    <property type="entry name" value="Endo/Exo/Phosphatase_dom_1"/>
</dbReference>
<dbReference type="NCBIfam" id="TIGR00426">
    <property type="entry name" value="competence protein ComEA helix-hairpin-helix repeat region"/>
    <property type="match status" value="1"/>
</dbReference>
<sequence length="97" mass="10407">MKLLSSLLFAASLALLPATQALAEKPAESVQTKIQKVSINKATVEQLSQLPGIGKSKAQAIVEHRKNQGPFKSVKQLKEVKGIGDKLFAKIEGKISL</sequence>
<evidence type="ECO:0000313" key="5">
    <source>
        <dbReference type="Proteomes" id="UP000183805"/>
    </source>
</evidence>
<protein>
    <submittedName>
        <fullName evidence="4">Competence protein ComEA</fullName>
    </submittedName>
    <submittedName>
        <fullName evidence="3">Helix-hairpin-helix domain-containing protein</fullName>
    </submittedName>
</protein>
<dbReference type="AlphaFoldDB" id="A0AAD0RZ17"/>
<dbReference type="Proteomes" id="UP000264605">
    <property type="component" value="Chromosome"/>
</dbReference>
<dbReference type="RefSeq" id="WP_065978764.1">
    <property type="nucleotide sequence ID" value="NZ_CP032090.1"/>
</dbReference>
<dbReference type="GO" id="GO:0015627">
    <property type="term" value="C:type II protein secretion system complex"/>
    <property type="evidence" value="ECO:0007669"/>
    <property type="project" value="TreeGrafter"/>
</dbReference>
<dbReference type="GO" id="GO:0015628">
    <property type="term" value="P:protein secretion by the type II secretion system"/>
    <property type="evidence" value="ECO:0007669"/>
    <property type="project" value="TreeGrafter"/>
</dbReference>
<proteinExistence type="predicted"/>
<keyword evidence="5" id="KW-1185">Reference proteome</keyword>
<evidence type="ECO:0000313" key="4">
    <source>
        <dbReference type="EMBL" id="SFT48189.1"/>
    </source>
</evidence>
<evidence type="ECO:0000313" key="3">
    <source>
        <dbReference type="EMBL" id="AXV64678.1"/>
    </source>
</evidence>
<organism evidence="3 6">
    <name type="scientific">Pseudoalteromonas lipolytica</name>
    <dbReference type="NCBI Taxonomy" id="570156"/>
    <lineage>
        <taxon>Bacteria</taxon>
        <taxon>Pseudomonadati</taxon>
        <taxon>Pseudomonadota</taxon>
        <taxon>Gammaproteobacteria</taxon>
        <taxon>Alteromonadales</taxon>
        <taxon>Pseudoalteromonadaceae</taxon>
        <taxon>Pseudoalteromonas</taxon>
    </lineage>
</organism>
<dbReference type="GO" id="GO:0003677">
    <property type="term" value="F:DNA binding"/>
    <property type="evidence" value="ECO:0007669"/>
    <property type="project" value="InterPro"/>
</dbReference>
<feature type="signal peptide" evidence="1">
    <location>
        <begin position="1"/>
        <end position="23"/>
    </location>
</feature>
<name>A0AAD0RZ17_9GAMM</name>
<dbReference type="Proteomes" id="UP000183805">
    <property type="component" value="Unassembled WGS sequence"/>
</dbReference>
<dbReference type="EMBL" id="FPAZ01000003">
    <property type="protein sequence ID" value="SFT48189.1"/>
    <property type="molecule type" value="Genomic_DNA"/>
</dbReference>
<dbReference type="SUPFAM" id="SSF47781">
    <property type="entry name" value="RuvA domain 2-like"/>
    <property type="match status" value="1"/>
</dbReference>
<feature type="domain" description="Helix-hairpin-helix DNA-binding motif class 1" evidence="2">
    <location>
        <begin position="75"/>
        <end position="94"/>
    </location>
</feature>
<reference evidence="4 5" key="1">
    <citation type="submission" date="2016-10" db="EMBL/GenBank/DDBJ databases">
        <authorList>
            <person name="Varghese N."/>
            <person name="Submissions S."/>
        </authorList>
    </citation>
    <scope>NUCLEOTIDE SEQUENCE [LARGE SCALE GENOMIC DNA]</scope>
    <source>
        <strain evidence="4 5">CGMCC 1.8499</strain>
    </source>
</reference>
<dbReference type="GO" id="GO:0006281">
    <property type="term" value="P:DNA repair"/>
    <property type="evidence" value="ECO:0007669"/>
    <property type="project" value="InterPro"/>
</dbReference>
<gene>
    <name evidence="3" type="ORF">D0907_04960</name>
    <name evidence="4" type="ORF">SAMN04487854_103227</name>
</gene>
<dbReference type="PANTHER" id="PTHR21180:SF32">
    <property type="entry name" value="ENDONUCLEASE_EXONUCLEASE_PHOSPHATASE FAMILY DOMAIN-CONTAINING PROTEIN 1"/>
    <property type="match status" value="1"/>
</dbReference>
<feature type="chain" id="PRO_5042136549" evidence="1">
    <location>
        <begin position="24"/>
        <end position="97"/>
    </location>
</feature>
<dbReference type="SMART" id="SM00278">
    <property type="entry name" value="HhH1"/>
    <property type="match status" value="2"/>
</dbReference>
<accession>A0AAD0RZ17</accession>
<dbReference type="GeneID" id="99504802"/>
<dbReference type="EMBL" id="CP032090">
    <property type="protein sequence ID" value="AXV64678.1"/>
    <property type="molecule type" value="Genomic_DNA"/>
</dbReference>
<dbReference type="InterPro" id="IPR004509">
    <property type="entry name" value="Competence_ComEA_HhH"/>
</dbReference>